<dbReference type="InterPro" id="IPR003018">
    <property type="entry name" value="GAF"/>
</dbReference>
<feature type="binding site" evidence="6">
    <location>
        <position position="718"/>
    </location>
    <ligand>
        <name>Zn(2+)</name>
        <dbReference type="ChEBI" id="CHEBI:29105"/>
        <label>1</label>
    </ligand>
</feature>
<organism evidence="9 10">
    <name type="scientific">Clupea harengus</name>
    <name type="common">Atlantic herring</name>
    <dbReference type="NCBI Taxonomy" id="7950"/>
    <lineage>
        <taxon>Eukaryota</taxon>
        <taxon>Metazoa</taxon>
        <taxon>Chordata</taxon>
        <taxon>Craniata</taxon>
        <taxon>Vertebrata</taxon>
        <taxon>Euteleostomi</taxon>
        <taxon>Actinopterygii</taxon>
        <taxon>Neopterygii</taxon>
        <taxon>Teleostei</taxon>
        <taxon>Clupei</taxon>
        <taxon>Clupeiformes</taxon>
        <taxon>Clupeoidei</taxon>
        <taxon>Clupeidae</taxon>
        <taxon>Clupea</taxon>
    </lineage>
</organism>
<dbReference type="EC" id="3.1.4.-" evidence="7"/>
<evidence type="ECO:0000256" key="5">
    <source>
        <dbReference type="PIRSR" id="PIRSR623088-2"/>
    </source>
</evidence>
<dbReference type="SMART" id="SM00471">
    <property type="entry name" value="HDc"/>
    <property type="match status" value="1"/>
</dbReference>
<dbReference type="InterPro" id="IPR023174">
    <property type="entry name" value="PDEase_CS"/>
</dbReference>
<evidence type="ECO:0000259" key="8">
    <source>
        <dbReference type="PROSITE" id="PS51845"/>
    </source>
</evidence>
<dbReference type="SMART" id="SM00065">
    <property type="entry name" value="GAF"/>
    <property type="match status" value="2"/>
</dbReference>
<keyword evidence="9" id="KW-1185">Reference proteome</keyword>
<evidence type="ECO:0000256" key="3">
    <source>
        <dbReference type="ARBA" id="ARBA00022801"/>
    </source>
</evidence>
<dbReference type="RefSeq" id="XP_012693516.1">
    <property type="nucleotide sequence ID" value="XM_012838062.2"/>
</dbReference>
<feature type="binding site" evidence="5">
    <location>
        <begin position="557"/>
        <end position="561"/>
    </location>
    <ligand>
        <name>AMP</name>
        <dbReference type="ChEBI" id="CHEBI:456215"/>
    </ligand>
</feature>
<dbReference type="PROSITE" id="PS00126">
    <property type="entry name" value="PDEASE_I_1"/>
    <property type="match status" value="1"/>
</dbReference>
<keyword evidence="3 7" id="KW-0378">Hydrolase</keyword>
<dbReference type="GO" id="GO:0004114">
    <property type="term" value="F:3',5'-cyclic-nucleotide phosphodiesterase activity"/>
    <property type="evidence" value="ECO:0007669"/>
    <property type="project" value="InterPro"/>
</dbReference>
<evidence type="ECO:0000313" key="10">
    <source>
        <dbReference type="RefSeq" id="XP_012693516.1"/>
    </source>
</evidence>
<dbReference type="GO" id="GO:0007165">
    <property type="term" value="P:signal transduction"/>
    <property type="evidence" value="ECO:0007669"/>
    <property type="project" value="InterPro"/>
</dbReference>
<dbReference type="SUPFAM" id="SSF109604">
    <property type="entry name" value="HD-domain/PDEase-like"/>
    <property type="match status" value="1"/>
</dbReference>
<dbReference type="InterPro" id="IPR002073">
    <property type="entry name" value="PDEase_catalytic_dom"/>
</dbReference>
<comment type="similarity">
    <text evidence="7">Belongs to the cyclic nucleotide phosphodiesterase family.</text>
</comment>
<dbReference type="InterPro" id="IPR029016">
    <property type="entry name" value="GAF-like_dom_sf"/>
</dbReference>
<proteinExistence type="inferred from homology"/>
<dbReference type="FunFam" id="3.30.450.40:FF:000001">
    <property type="entry name" value="Phosphodiesterase"/>
    <property type="match status" value="1"/>
</dbReference>
<reference evidence="10" key="1">
    <citation type="submission" date="2025-08" db="UniProtKB">
        <authorList>
            <consortium name="RefSeq"/>
        </authorList>
    </citation>
    <scope>IDENTIFICATION</scope>
</reference>
<dbReference type="AlphaFoldDB" id="A0A6P3WAE6"/>
<feature type="binding site" evidence="6">
    <location>
        <position position="597"/>
    </location>
    <ligand>
        <name>Zn(2+)</name>
        <dbReference type="ChEBI" id="CHEBI:29105"/>
        <label>1</label>
    </ligand>
</feature>
<dbReference type="InterPro" id="IPR036971">
    <property type="entry name" value="PDEase_catalytic_dom_sf"/>
</dbReference>
<dbReference type="Gene3D" id="1.10.1300.10">
    <property type="entry name" value="3'5'-cyclic nucleotide phosphodiesterase, catalytic domain"/>
    <property type="match status" value="1"/>
</dbReference>
<accession>A0A6P3WAE6</accession>
<dbReference type="InterPro" id="IPR003607">
    <property type="entry name" value="HD/PDEase_dom"/>
</dbReference>
<comment type="cofactor">
    <cofactor evidence="7">
        <name>a divalent metal cation</name>
        <dbReference type="ChEBI" id="CHEBI:60240"/>
    </cofactor>
    <text evidence="7">Binds 2 divalent metal cations per subunit. Site 1 may preferentially bind zinc ions, while site 2 has a preference for magnesium and/or manganese ions.</text>
</comment>
<dbReference type="Gene3D" id="3.30.450.40">
    <property type="match status" value="2"/>
</dbReference>
<dbReference type="Proteomes" id="UP000515152">
    <property type="component" value="Chromosome 13"/>
</dbReference>
<evidence type="ECO:0000256" key="2">
    <source>
        <dbReference type="ARBA" id="ARBA00022723"/>
    </source>
</evidence>
<feature type="binding site" evidence="6">
    <location>
        <position position="561"/>
    </location>
    <ligand>
        <name>Zn(2+)</name>
        <dbReference type="ChEBI" id="CHEBI:29105"/>
        <label>1</label>
    </ligand>
</feature>
<keyword evidence="2 6" id="KW-0479">Metal-binding</keyword>
<feature type="binding site" evidence="5">
    <location>
        <position position="771"/>
    </location>
    <ligand>
        <name>AMP</name>
        <dbReference type="ChEBI" id="CHEBI:456215"/>
    </ligand>
</feature>
<dbReference type="InterPro" id="IPR023088">
    <property type="entry name" value="PDEase"/>
</dbReference>
<name>A0A6P3WAE6_CLUHA</name>
<dbReference type="OrthoDB" id="546632at2759"/>
<dbReference type="PRINTS" id="PR00387">
    <property type="entry name" value="PDIESTERASE1"/>
</dbReference>
<feature type="domain" description="PDEase" evidence="8">
    <location>
        <begin position="481"/>
        <end position="814"/>
    </location>
</feature>
<feature type="binding site" evidence="5">
    <location>
        <position position="598"/>
    </location>
    <ligand>
        <name>AMP</name>
        <dbReference type="ChEBI" id="CHEBI:456215"/>
    </ligand>
</feature>
<evidence type="ECO:0000256" key="7">
    <source>
        <dbReference type="RuleBase" id="RU363067"/>
    </source>
</evidence>
<evidence type="ECO:0000313" key="9">
    <source>
        <dbReference type="Proteomes" id="UP000515152"/>
    </source>
</evidence>
<feature type="binding site" evidence="6">
    <location>
        <position position="598"/>
    </location>
    <ligand>
        <name>Zn(2+)</name>
        <dbReference type="ChEBI" id="CHEBI:29105"/>
        <label>2</label>
    </ligand>
</feature>
<gene>
    <name evidence="10" type="primary">LOC105909431</name>
</gene>
<feature type="binding site" evidence="6">
    <location>
        <position position="598"/>
    </location>
    <ligand>
        <name>Zn(2+)</name>
        <dbReference type="ChEBI" id="CHEBI:29105"/>
        <label>1</label>
    </ligand>
</feature>
<dbReference type="GeneID" id="105909431"/>
<sequence length="854" mass="97810">MADQQAVETFLDNNPQVAKAYYEKKLKAEVLGAAFTEKVDIKDTASFNEATKIVEAGFIFEFINEMKGTGPMEKCLHKVLQRLVLLLKADRCSYFTSRSRNGIPELSTLLFDVTATSSLPQNLVNPNAEIVFPTDMGIVGKTAVSKKSFNVPDVKQNSHFSDFVDKMTGFTTKCLLTAPIVSGTEAIGVVMVLNKQGANEFSKADEDLFNKYMAFASVIVVHGHTSYMHNVEYRKSQVLLESASKVFEELTDIERQFHKALYTVRVYLNCERYSVGLLDMTKEKEFFDEWPIKLGEQEPYKGPKTPDGREVNFYKIIDYLLEDKEEIKVIPAPPVDHWALASGLPTYVAENGMICNMMNAPADEYFTFQKDAVDETGWKIKNVLSLPIVNKKEEIVGVATFFNRKDGKPFEENDEQITEALTQFLGWSTLNCDTYDRLNQTEWKKEIAHEILMYQSKATPAQVQSILNTKEKFDKLPEDCDQKEMYKLLRSNIPECKDMDILEFHFSDLPLQETDLIRCGIRCFFELGVVEKFKVPAEVLTRWMYTVRKGYRDITYHNWRHGFNVGQTMFTLLMTGKLKKYYSDLEAFAMVAAGFCHDIDHRGTNNLYQTKSASPLARLHGSSIMERHHLEFSKSLMGDETINIFQNLQKRQFETVQHLFDVCIIATDLALYFKKRTMFQKIVDTVEPMADEKEAINHISTNPTRKEIIMAMMMTACDLSAITKPWQVQSKVAVMVAAEFWEQGDLERTVLDQEPIPMMDRNKAEELPKMQCGFIDFVCAFVYKEFSRFHKEITPMLNGLNINREEWKKLADVHAAKVQALEDAKKKLEGGNEEADAVYRTPAFELQVKAEPPH</sequence>
<dbReference type="PROSITE" id="PS51845">
    <property type="entry name" value="PDEASE_I_2"/>
    <property type="match status" value="1"/>
</dbReference>
<evidence type="ECO:0000256" key="1">
    <source>
        <dbReference type="ARBA" id="ARBA00022535"/>
    </source>
</evidence>
<dbReference type="GO" id="GO:0046872">
    <property type="term" value="F:metal ion binding"/>
    <property type="evidence" value="ECO:0007669"/>
    <property type="project" value="UniProtKB-KW"/>
</dbReference>
<dbReference type="Pfam" id="PF00233">
    <property type="entry name" value="PDEase_I"/>
    <property type="match status" value="1"/>
</dbReference>
<dbReference type="Pfam" id="PF01590">
    <property type="entry name" value="GAF"/>
    <property type="match status" value="2"/>
</dbReference>
<dbReference type="PANTHER" id="PTHR11347">
    <property type="entry name" value="CYCLIC NUCLEOTIDE PHOSPHODIESTERASE"/>
    <property type="match status" value="1"/>
</dbReference>
<feature type="binding site" evidence="5">
    <location>
        <position position="718"/>
    </location>
    <ligand>
        <name>AMP</name>
        <dbReference type="ChEBI" id="CHEBI:456215"/>
    </ligand>
</feature>
<keyword evidence="1" id="KW-0140">cGMP</keyword>
<dbReference type="KEGG" id="char:105909431"/>
<evidence type="ECO:0000256" key="4">
    <source>
        <dbReference type="PIRSR" id="PIRSR623088-1"/>
    </source>
</evidence>
<protein>
    <recommendedName>
        <fullName evidence="7">Phosphodiesterase</fullName>
        <ecNumber evidence="7">3.1.4.-</ecNumber>
    </recommendedName>
</protein>
<evidence type="ECO:0000256" key="6">
    <source>
        <dbReference type="PIRSR" id="PIRSR623088-3"/>
    </source>
</evidence>
<dbReference type="CDD" id="cd00077">
    <property type="entry name" value="HDc"/>
    <property type="match status" value="1"/>
</dbReference>
<feature type="active site" description="Proton donor" evidence="4">
    <location>
        <position position="557"/>
    </location>
</feature>
<dbReference type="SUPFAM" id="SSF55781">
    <property type="entry name" value="GAF domain-like"/>
    <property type="match status" value="2"/>
</dbReference>
<dbReference type="FunFam" id="1.10.1300.10:FF:000005">
    <property type="entry name" value="Phosphodiesterase"/>
    <property type="match status" value="1"/>
</dbReference>